<dbReference type="STRING" id="1123010.SAMN02745724_03901"/>
<evidence type="ECO:0000256" key="2">
    <source>
        <dbReference type="ARBA" id="ARBA00022490"/>
    </source>
</evidence>
<dbReference type="PANTHER" id="PTHR43798">
    <property type="entry name" value="MONOACYLGLYCEROL LIPASE"/>
    <property type="match status" value="1"/>
</dbReference>
<evidence type="ECO:0000256" key="1">
    <source>
        <dbReference type="ARBA" id="ARBA00022487"/>
    </source>
</evidence>
<feature type="active site" evidence="5">
    <location>
        <position position="227"/>
    </location>
</feature>
<protein>
    <recommendedName>
        <fullName evidence="5">Pimeloyl-[acyl-carrier protein] methyl ester esterase</fullName>
        <ecNumber evidence="5">3.1.1.85</ecNumber>
    </recommendedName>
    <alternativeName>
        <fullName evidence="5">Biotin synthesis protein BioH</fullName>
    </alternativeName>
    <alternativeName>
        <fullName evidence="5">Carboxylesterase BioH</fullName>
    </alternativeName>
</protein>
<dbReference type="AlphaFoldDB" id="A0A1I1QHR7"/>
<dbReference type="GO" id="GO:0005737">
    <property type="term" value="C:cytoplasm"/>
    <property type="evidence" value="ECO:0007669"/>
    <property type="project" value="UniProtKB-SubCell"/>
</dbReference>
<feature type="active site" description="Nucleophile" evidence="5">
    <location>
        <position position="74"/>
    </location>
</feature>
<comment type="subunit">
    <text evidence="5">Monomer.</text>
</comment>
<feature type="binding site" evidence="5">
    <location>
        <position position="11"/>
    </location>
    <ligand>
        <name>substrate</name>
    </ligand>
</feature>
<dbReference type="GO" id="GO:0090499">
    <property type="term" value="F:pimelyl-[acyl-carrier protein] methyl ester esterase activity"/>
    <property type="evidence" value="ECO:0007669"/>
    <property type="project" value="UniProtKB-EC"/>
</dbReference>
<proteinExistence type="inferred from homology"/>
<dbReference type="EMBL" id="FOLO01000041">
    <property type="protein sequence ID" value="SFD21694.1"/>
    <property type="molecule type" value="Genomic_DNA"/>
</dbReference>
<name>A0A1I1QHR7_9GAMM</name>
<feature type="binding site" evidence="5">
    <location>
        <begin position="74"/>
        <end position="75"/>
    </location>
    <ligand>
        <name>substrate</name>
    </ligand>
</feature>
<evidence type="ECO:0000313" key="8">
    <source>
        <dbReference type="Proteomes" id="UP000198862"/>
    </source>
</evidence>
<dbReference type="Gene3D" id="3.40.50.1820">
    <property type="entry name" value="alpha/beta hydrolase"/>
    <property type="match status" value="1"/>
</dbReference>
<evidence type="ECO:0000256" key="4">
    <source>
        <dbReference type="ARBA" id="ARBA00022801"/>
    </source>
</evidence>
<dbReference type="InterPro" id="IPR000073">
    <property type="entry name" value="AB_hydrolase_1"/>
</dbReference>
<organism evidence="7 8">
    <name type="scientific">Pseudoalteromonas denitrificans DSM 6059</name>
    <dbReference type="NCBI Taxonomy" id="1123010"/>
    <lineage>
        <taxon>Bacteria</taxon>
        <taxon>Pseudomonadati</taxon>
        <taxon>Pseudomonadota</taxon>
        <taxon>Gammaproteobacteria</taxon>
        <taxon>Alteromonadales</taxon>
        <taxon>Pseudoalteromonadaceae</taxon>
        <taxon>Pseudoalteromonas</taxon>
    </lineage>
</organism>
<keyword evidence="3 5" id="KW-0093">Biotin biosynthesis</keyword>
<keyword evidence="4 5" id="KW-0378">Hydrolase</keyword>
<dbReference type="Proteomes" id="UP000198862">
    <property type="component" value="Unassembled WGS sequence"/>
</dbReference>
<dbReference type="NCBIfam" id="TIGR01738">
    <property type="entry name" value="bioH"/>
    <property type="match status" value="1"/>
</dbReference>
<reference evidence="7 8" key="1">
    <citation type="submission" date="2016-10" db="EMBL/GenBank/DDBJ databases">
        <authorList>
            <person name="de Groot N.N."/>
        </authorList>
    </citation>
    <scope>NUCLEOTIDE SEQUENCE [LARGE SCALE GENOMIC DNA]</scope>
    <source>
        <strain evidence="7 8">DSM 6059</strain>
    </source>
</reference>
<dbReference type="GO" id="GO:0016020">
    <property type="term" value="C:membrane"/>
    <property type="evidence" value="ECO:0007669"/>
    <property type="project" value="TreeGrafter"/>
</dbReference>
<accession>A0A1I1QHR7</accession>
<comment type="subcellular location">
    <subcellularLocation>
        <location evidence="5">Cytoplasm</location>
    </subcellularLocation>
</comment>
<dbReference type="GO" id="GO:0009102">
    <property type="term" value="P:biotin biosynthetic process"/>
    <property type="evidence" value="ECO:0007669"/>
    <property type="project" value="UniProtKB-UniRule"/>
</dbReference>
<feature type="domain" description="AB hydrolase-1" evidence="6">
    <location>
        <begin position="6"/>
        <end position="233"/>
    </location>
</feature>
<dbReference type="InterPro" id="IPR050266">
    <property type="entry name" value="AB_hydrolase_sf"/>
</dbReference>
<comment type="pathway">
    <text evidence="5">Cofactor biosynthesis; biotin biosynthesis.</text>
</comment>
<dbReference type="PANTHER" id="PTHR43798:SF31">
    <property type="entry name" value="AB HYDROLASE SUPERFAMILY PROTEIN YCLE"/>
    <property type="match status" value="1"/>
</dbReference>
<comment type="similarity">
    <text evidence="5">Belongs to the AB hydrolase superfamily. Carboxylesterase BioH family.</text>
</comment>
<evidence type="ECO:0000259" key="6">
    <source>
        <dbReference type="Pfam" id="PF00561"/>
    </source>
</evidence>
<evidence type="ECO:0000313" key="7">
    <source>
        <dbReference type="EMBL" id="SFD21694.1"/>
    </source>
</evidence>
<dbReference type="InterPro" id="IPR029058">
    <property type="entry name" value="AB_hydrolase_fold"/>
</dbReference>
<keyword evidence="1 5" id="KW-0719">Serine esterase</keyword>
<dbReference type="HAMAP" id="MF_01260">
    <property type="entry name" value="Carboxylester"/>
    <property type="match status" value="1"/>
</dbReference>
<gene>
    <name evidence="5" type="primary">bioH</name>
    <name evidence="7" type="ORF">SAMN02745724_03901</name>
</gene>
<dbReference type="PRINTS" id="PR00111">
    <property type="entry name" value="ABHYDROLASE"/>
</dbReference>
<dbReference type="InterPro" id="IPR010076">
    <property type="entry name" value="BioH"/>
</dbReference>
<dbReference type="RefSeq" id="WP_091988525.1">
    <property type="nucleotide sequence ID" value="NZ_FOLO01000041.1"/>
</dbReference>
<keyword evidence="8" id="KW-1185">Reference proteome</keyword>
<comment type="function">
    <text evidence="5">The physiological role of BioH is to remove the methyl group introduced by BioC when the pimeloyl moiety is complete. It allows to synthesize pimeloyl-ACP via the fatty acid synthetic pathway through the hydrolysis of the ester bonds of pimeloyl-ACP esters.</text>
</comment>
<dbReference type="Pfam" id="PF00561">
    <property type="entry name" value="Abhydrolase_1"/>
    <property type="match status" value="1"/>
</dbReference>
<dbReference type="EC" id="3.1.1.85" evidence="5"/>
<dbReference type="OrthoDB" id="9780744at2"/>
<evidence type="ECO:0000256" key="5">
    <source>
        <dbReference type="HAMAP-Rule" id="MF_01260"/>
    </source>
</evidence>
<keyword evidence="2 5" id="KW-0963">Cytoplasm</keyword>
<feature type="binding site" evidence="5">
    <location>
        <begin position="135"/>
        <end position="139"/>
    </location>
    <ligand>
        <name>substrate</name>
    </ligand>
</feature>
<feature type="binding site" evidence="5">
    <location>
        <position position="227"/>
    </location>
    <ligand>
        <name>substrate</name>
    </ligand>
</feature>
<dbReference type="SUPFAM" id="SSF53474">
    <property type="entry name" value="alpha/beta-Hydrolases"/>
    <property type="match status" value="1"/>
</dbReference>
<comment type="catalytic activity">
    <reaction evidence="5">
        <text>6-carboxyhexanoyl-[ACP] methyl ester + H2O = 6-carboxyhexanoyl-[ACP] + methanol + H(+)</text>
        <dbReference type="Rhea" id="RHEA:42700"/>
        <dbReference type="Rhea" id="RHEA-COMP:9955"/>
        <dbReference type="Rhea" id="RHEA-COMP:10186"/>
        <dbReference type="ChEBI" id="CHEBI:15377"/>
        <dbReference type="ChEBI" id="CHEBI:15378"/>
        <dbReference type="ChEBI" id="CHEBI:17790"/>
        <dbReference type="ChEBI" id="CHEBI:78846"/>
        <dbReference type="ChEBI" id="CHEBI:82735"/>
        <dbReference type="EC" id="3.1.1.85"/>
    </reaction>
</comment>
<feature type="active site" evidence="5">
    <location>
        <position position="199"/>
    </location>
</feature>
<evidence type="ECO:0000256" key="3">
    <source>
        <dbReference type="ARBA" id="ARBA00022756"/>
    </source>
</evidence>
<sequence>MQNESVFLHGWGMNQNVWQLLLTDLKSEISNPIKTLDLPGFGNSKSCPEPYTFSSVAKKIAEQLSDNSTLVGWSLGGLFAIHIAKYYPEKVSKIILVASSPFFTQNNNWLGIKPDVLQNFMSQLTENSSKTIERFLAIQAMGSPSAKQDIKKLKHILKLSPEPKSIALNAGLNFLLTEDLRPLFTELTIPIYGIFGGLDSLVPIQAVTNMTQLNSNFKAHVFPKASHAPFISHKNEFIQVLKEIL</sequence>